<dbReference type="Proteomes" id="UP001523369">
    <property type="component" value="Unassembled WGS sequence"/>
</dbReference>
<keyword evidence="1" id="KW-0808">Transferase</keyword>
<dbReference type="Pfam" id="PF00069">
    <property type="entry name" value="Pkinase"/>
    <property type="match status" value="1"/>
</dbReference>
<dbReference type="EMBL" id="JAMYJR010000056">
    <property type="protein sequence ID" value="MCO8277312.1"/>
    <property type="molecule type" value="Genomic_DNA"/>
</dbReference>
<evidence type="ECO:0000256" key="1">
    <source>
        <dbReference type="ARBA" id="ARBA00022679"/>
    </source>
</evidence>
<dbReference type="PROSITE" id="PS00107">
    <property type="entry name" value="PROTEIN_KINASE_ATP"/>
    <property type="match status" value="1"/>
</dbReference>
<keyword evidence="7" id="KW-0723">Serine/threonine-protein kinase</keyword>
<proteinExistence type="predicted"/>
<sequence length="270" mass="28598">MDLLAGRYRLGGALGRGGMAEVRRADDRVLGRPVAVKMLVPDRAGSGAHRAAVRREAITGARLRHPNIARVLDYGETERDGLRQPYLVMELVPGPTLAERIRAHGPMPWREVARTCADVARALAATHARDLVHRDVKPGNIILGPDGAKLVDFGFAARPGGPSVGPDGRVWGTPAYLAPEQLYGRPATAATDVYALGLVLHAGLTGGPAWPGPNPAEVVAARVEQPVPVLPHPSRLAGLFEAAVALEPEQRPTAERFAYVAAALSHSASH</sequence>
<evidence type="ECO:0000256" key="5">
    <source>
        <dbReference type="PROSITE-ProRule" id="PRU10141"/>
    </source>
</evidence>
<accession>A0ABT1E2P3</accession>
<evidence type="ECO:0000256" key="4">
    <source>
        <dbReference type="ARBA" id="ARBA00022840"/>
    </source>
</evidence>
<dbReference type="CDD" id="cd14014">
    <property type="entry name" value="STKc_PknB_like"/>
    <property type="match status" value="1"/>
</dbReference>
<feature type="binding site" evidence="5">
    <location>
        <position position="37"/>
    </location>
    <ligand>
        <name>ATP</name>
        <dbReference type="ChEBI" id="CHEBI:30616"/>
    </ligand>
</feature>
<dbReference type="Gene3D" id="1.10.510.10">
    <property type="entry name" value="Transferase(Phosphotransferase) domain 1"/>
    <property type="match status" value="1"/>
</dbReference>
<keyword evidence="3 7" id="KW-0418">Kinase</keyword>
<evidence type="ECO:0000256" key="3">
    <source>
        <dbReference type="ARBA" id="ARBA00022777"/>
    </source>
</evidence>
<dbReference type="InterPro" id="IPR008271">
    <property type="entry name" value="Ser/Thr_kinase_AS"/>
</dbReference>
<comment type="caution">
    <text evidence="7">The sequence shown here is derived from an EMBL/GenBank/DDBJ whole genome shotgun (WGS) entry which is preliminary data.</text>
</comment>
<dbReference type="SMART" id="SM00220">
    <property type="entry name" value="S_TKc"/>
    <property type="match status" value="1"/>
</dbReference>
<organism evidence="7 8">
    <name type="scientific">Paractinoplanes aksuensis</name>
    <dbReference type="NCBI Taxonomy" id="2939490"/>
    <lineage>
        <taxon>Bacteria</taxon>
        <taxon>Bacillati</taxon>
        <taxon>Actinomycetota</taxon>
        <taxon>Actinomycetes</taxon>
        <taxon>Micromonosporales</taxon>
        <taxon>Micromonosporaceae</taxon>
        <taxon>Paractinoplanes</taxon>
    </lineage>
</organism>
<keyword evidence="2 5" id="KW-0547">Nucleotide-binding</keyword>
<dbReference type="PANTHER" id="PTHR43289">
    <property type="entry name" value="MITOGEN-ACTIVATED PROTEIN KINASE KINASE KINASE 20-RELATED"/>
    <property type="match status" value="1"/>
</dbReference>
<dbReference type="InterPro" id="IPR011009">
    <property type="entry name" value="Kinase-like_dom_sf"/>
</dbReference>
<dbReference type="PROSITE" id="PS50011">
    <property type="entry name" value="PROTEIN_KINASE_DOM"/>
    <property type="match status" value="1"/>
</dbReference>
<dbReference type="GO" id="GO:0004674">
    <property type="term" value="F:protein serine/threonine kinase activity"/>
    <property type="evidence" value="ECO:0007669"/>
    <property type="project" value="UniProtKB-KW"/>
</dbReference>
<dbReference type="PROSITE" id="PS00108">
    <property type="entry name" value="PROTEIN_KINASE_ST"/>
    <property type="match status" value="1"/>
</dbReference>
<dbReference type="Gene3D" id="3.30.200.20">
    <property type="entry name" value="Phosphorylase Kinase, domain 1"/>
    <property type="match status" value="1"/>
</dbReference>
<reference evidence="7 8" key="1">
    <citation type="submission" date="2022-06" db="EMBL/GenBank/DDBJ databases">
        <title>New Species of the Genus Actinoplanes, ActinopZanes ferrugineus.</title>
        <authorList>
            <person name="Ding P."/>
        </authorList>
    </citation>
    <scope>NUCLEOTIDE SEQUENCE [LARGE SCALE GENOMIC DNA]</scope>
    <source>
        <strain evidence="7 8">TRM88003</strain>
    </source>
</reference>
<evidence type="ECO:0000313" key="7">
    <source>
        <dbReference type="EMBL" id="MCO8277312.1"/>
    </source>
</evidence>
<dbReference type="SUPFAM" id="SSF56112">
    <property type="entry name" value="Protein kinase-like (PK-like)"/>
    <property type="match status" value="1"/>
</dbReference>
<evidence type="ECO:0000313" key="8">
    <source>
        <dbReference type="Proteomes" id="UP001523369"/>
    </source>
</evidence>
<dbReference type="InterPro" id="IPR000719">
    <property type="entry name" value="Prot_kinase_dom"/>
</dbReference>
<dbReference type="PANTHER" id="PTHR43289:SF34">
    <property type="entry name" value="SERINE_THREONINE-PROTEIN KINASE YBDM-RELATED"/>
    <property type="match status" value="1"/>
</dbReference>
<evidence type="ECO:0000256" key="2">
    <source>
        <dbReference type="ARBA" id="ARBA00022741"/>
    </source>
</evidence>
<protein>
    <submittedName>
        <fullName evidence="7">Serine/threonine protein kinase</fullName>
    </submittedName>
</protein>
<name>A0ABT1E2P3_9ACTN</name>
<evidence type="ECO:0000259" key="6">
    <source>
        <dbReference type="PROSITE" id="PS50011"/>
    </source>
</evidence>
<keyword evidence="4 5" id="KW-0067">ATP-binding</keyword>
<keyword evidence="8" id="KW-1185">Reference proteome</keyword>
<feature type="domain" description="Protein kinase" evidence="6">
    <location>
        <begin position="8"/>
        <end position="270"/>
    </location>
</feature>
<dbReference type="RefSeq" id="WP_253243331.1">
    <property type="nucleotide sequence ID" value="NZ_JAMYJR010000056.1"/>
</dbReference>
<gene>
    <name evidence="7" type="ORF">M1L60_42720</name>
</gene>
<dbReference type="InterPro" id="IPR017441">
    <property type="entry name" value="Protein_kinase_ATP_BS"/>
</dbReference>